<dbReference type="AlphaFoldDB" id="A0A5M9I3F4"/>
<gene>
    <name evidence="2" type="ORF">FNY66_02260</name>
</gene>
<feature type="transmembrane region" description="Helical" evidence="1">
    <location>
        <begin position="37"/>
        <end position="62"/>
    </location>
</feature>
<name>A0A5M9I3F4_9FIRM</name>
<keyword evidence="1" id="KW-0472">Membrane</keyword>
<dbReference type="RefSeq" id="WP_087152359.1">
    <property type="nucleotide sequence ID" value="NZ_VMSO01000002.1"/>
</dbReference>
<comment type="caution">
    <text evidence="2">The sequence shown here is derived from an EMBL/GenBank/DDBJ whole genome shotgun (WGS) entry which is preliminary data.</text>
</comment>
<keyword evidence="1" id="KW-1133">Transmembrane helix</keyword>
<proteinExistence type="predicted"/>
<keyword evidence="1" id="KW-0812">Transmembrane</keyword>
<sequence length="76" mass="8326">MNKLKRILALIGAILLICMYAATLVFALIDSPTADALLKASIAATILIPVLLYAFILIARLLKDRGNDQDRDRSDI</sequence>
<evidence type="ECO:0000256" key="1">
    <source>
        <dbReference type="SAM" id="Phobius"/>
    </source>
</evidence>
<dbReference type="Proteomes" id="UP000322025">
    <property type="component" value="Unassembled WGS sequence"/>
</dbReference>
<reference evidence="2" key="1">
    <citation type="submission" date="2019-07" db="EMBL/GenBank/DDBJ databases">
        <authorList>
            <person name="Wongkuna S."/>
            <person name="Scaria J."/>
        </authorList>
    </citation>
    <scope>NUCLEOTIDE SEQUENCE [LARGE SCALE GENOMIC DNA]</scope>
    <source>
        <strain evidence="2">SW178</strain>
    </source>
</reference>
<dbReference type="OrthoDB" id="1936797at2"/>
<organism evidence="2 3">
    <name type="scientific">Mediterraneibacter catenae</name>
    <dbReference type="NCBI Taxonomy" id="2594882"/>
    <lineage>
        <taxon>Bacteria</taxon>
        <taxon>Bacillati</taxon>
        <taxon>Bacillota</taxon>
        <taxon>Clostridia</taxon>
        <taxon>Lachnospirales</taxon>
        <taxon>Lachnospiraceae</taxon>
        <taxon>Mediterraneibacter</taxon>
    </lineage>
</organism>
<protein>
    <submittedName>
        <fullName evidence="2">Uncharacterized protein</fullName>
    </submittedName>
</protein>
<keyword evidence="3" id="KW-1185">Reference proteome</keyword>
<accession>A0A5M9I3F4</accession>
<evidence type="ECO:0000313" key="3">
    <source>
        <dbReference type="Proteomes" id="UP000322025"/>
    </source>
</evidence>
<dbReference type="EMBL" id="VMSO01000002">
    <property type="protein sequence ID" value="KAA8502479.1"/>
    <property type="molecule type" value="Genomic_DNA"/>
</dbReference>
<evidence type="ECO:0000313" key="2">
    <source>
        <dbReference type="EMBL" id="KAA8502479.1"/>
    </source>
</evidence>